<name>A0ABW1KWS3_9PROT</name>
<dbReference type="PROSITE" id="PS51257">
    <property type="entry name" value="PROKAR_LIPOPROTEIN"/>
    <property type="match status" value="1"/>
</dbReference>
<dbReference type="Proteomes" id="UP001596116">
    <property type="component" value="Unassembled WGS sequence"/>
</dbReference>
<evidence type="ECO:0000259" key="2">
    <source>
        <dbReference type="PROSITE" id="PS51662"/>
    </source>
</evidence>
<dbReference type="Pfam" id="PF02333">
    <property type="entry name" value="Phytase"/>
    <property type="match status" value="1"/>
</dbReference>
<keyword evidence="4" id="KW-1185">Reference proteome</keyword>
<dbReference type="Gene3D" id="2.120.10.30">
    <property type="entry name" value="TolB, C-terminal domain"/>
    <property type="match status" value="1"/>
</dbReference>
<evidence type="ECO:0000313" key="3">
    <source>
        <dbReference type="EMBL" id="MFC6036556.1"/>
    </source>
</evidence>
<organism evidence="3 4">
    <name type="scientific">Hyphococcus aureus</name>
    <dbReference type="NCBI Taxonomy" id="2666033"/>
    <lineage>
        <taxon>Bacteria</taxon>
        <taxon>Pseudomonadati</taxon>
        <taxon>Pseudomonadota</taxon>
        <taxon>Alphaproteobacteria</taxon>
        <taxon>Parvularculales</taxon>
        <taxon>Parvularculaceae</taxon>
        <taxon>Hyphococcus</taxon>
    </lineage>
</organism>
<dbReference type="InterPro" id="IPR003431">
    <property type="entry name" value="B-propeller_Phytase"/>
</dbReference>
<dbReference type="InterPro" id="IPR011042">
    <property type="entry name" value="6-blade_b-propeller_TolB-like"/>
</dbReference>
<feature type="signal peptide" evidence="1">
    <location>
        <begin position="1"/>
        <end position="27"/>
    </location>
</feature>
<evidence type="ECO:0000313" key="4">
    <source>
        <dbReference type="Proteomes" id="UP001596116"/>
    </source>
</evidence>
<dbReference type="PROSITE" id="PS51662">
    <property type="entry name" value="BP_PHYTASE"/>
    <property type="match status" value="1"/>
</dbReference>
<feature type="chain" id="PRO_5047501106" evidence="1">
    <location>
        <begin position="28"/>
        <end position="344"/>
    </location>
</feature>
<keyword evidence="1" id="KW-0732">Signal</keyword>
<dbReference type="RefSeq" id="WP_379882203.1">
    <property type="nucleotide sequence ID" value="NZ_JBHPON010000002.1"/>
</dbReference>
<proteinExistence type="predicted"/>
<dbReference type="EMBL" id="JBHPON010000002">
    <property type="protein sequence ID" value="MFC6036556.1"/>
    <property type="molecule type" value="Genomic_DNA"/>
</dbReference>
<sequence>MRTAASLSIVVFAAACASAPQTPFVFAAHETAPVKSSDDAADDPAIWVNAADPSASLILGTDKQAGLYVYDLTGAVMQFLPSGELNNVDLRQNVTIDGWQGDIAAASNRTNNSVTLFTIDDGAVAESGSFPSLLDEPYGLCMGAWGGDVFAFVAYKTGDLIAYRLAGPGGGEEAARLKLESQLEGCVFDDDAGVLYIGEENRGVWKTGFDGAQFAAPGLIDEVAGASGVKADVEGLALYKTGSQTGYLLASSQGNNSYAVYAREGDNEFITRFSVSAGDAIDGSEETDGIEAVSASLGDEFPAGLFIAQDGFNAPKGSPQNFKIVDWRGIEALIEAAQAESQTD</sequence>
<dbReference type="SUPFAM" id="SSF50956">
    <property type="entry name" value="Thermostable phytase (3-phytase)"/>
    <property type="match status" value="1"/>
</dbReference>
<gene>
    <name evidence="3" type="ORF">ACFMB1_13445</name>
</gene>
<evidence type="ECO:0000256" key="1">
    <source>
        <dbReference type="SAM" id="SignalP"/>
    </source>
</evidence>
<protein>
    <submittedName>
        <fullName evidence="3">Phytase</fullName>
    </submittedName>
</protein>
<comment type="caution">
    <text evidence="3">The sequence shown here is derived from an EMBL/GenBank/DDBJ whole genome shotgun (WGS) entry which is preliminary data.</text>
</comment>
<accession>A0ABW1KWS3</accession>
<reference evidence="3 4" key="1">
    <citation type="submission" date="2024-09" db="EMBL/GenBank/DDBJ databases">
        <authorList>
            <person name="Zhang Z.-H."/>
        </authorList>
    </citation>
    <scope>NUCLEOTIDE SEQUENCE [LARGE SCALE GENOMIC DNA]</scope>
    <source>
        <strain evidence="3 4">HHTR114</strain>
    </source>
</reference>
<feature type="domain" description="BPP" evidence="2">
    <location>
        <begin position="15"/>
        <end position="334"/>
    </location>
</feature>